<feature type="region of interest" description="Disordered" evidence="1">
    <location>
        <begin position="1"/>
        <end position="245"/>
    </location>
</feature>
<dbReference type="EMBL" id="LT671822">
    <property type="protein sequence ID" value="SHO77086.1"/>
    <property type="molecule type" value="Genomic_DNA"/>
</dbReference>
<feature type="compositionally biased region" description="Basic and acidic residues" evidence="1">
    <location>
        <begin position="177"/>
        <end position="208"/>
    </location>
</feature>
<dbReference type="RefSeq" id="XP_018738860.1">
    <property type="nucleotide sequence ID" value="XM_018884309.1"/>
</dbReference>
<dbReference type="Pfam" id="PF04795">
    <property type="entry name" value="PAPA-1"/>
    <property type="match status" value="1"/>
</dbReference>
<accession>M5E5A2</accession>
<feature type="compositionally biased region" description="Basic and acidic residues" evidence="1">
    <location>
        <begin position="104"/>
        <end position="115"/>
    </location>
</feature>
<dbReference type="OrthoDB" id="2021186at2759"/>
<proteinExistence type="predicted"/>
<dbReference type="Proteomes" id="UP000186303">
    <property type="component" value="Chromosome 2"/>
</dbReference>
<dbReference type="OMA" id="HRINSRN"/>
<feature type="compositionally biased region" description="Acidic residues" evidence="1">
    <location>
        <begin position="116"/>
        <end position="135"/>
    </location>
</feature>
<feature type="compositionally biased region" description="Basic and acidic residues" evidence="1">
    <location>
        <begin position="1"/>
        <end position="11"/>
    </location>
</feature>
<evidence type="ECO:0000313" key="2">
    <source>
        <dbReference type="EMBL" id="SHO77086.1"/>
    </source>
</evidence>
<dbReference type="GO" id="GO:0006338">
    <property type="term" value="P:chromatin remodeling"/>
    <property type="evidence" value="ECO:0007669"/>
    <property type="project" value="InterPro"/>
</dbReference>
<dbReference type="VEuPathDB" id="FungiDB:MSYG_1426"/>
<gene>
    <name evidence="2" type="ORF">MSYG_1426</name>
</gene>
<dbReference type="AlphaFoldDB" id="M5E5A2"/>
<dbReference type="GO" id="GO:0031011">
    <property type="term" value="C:Ino80 complex"/>
    <property type="evidence" value="ECO:0007669"/>
    <property type="project" value="InterPro"/>
</dbReference>
<keyword evidence="3" id="KW-1185">Reference proteome</keyword>
<feature type="compositionally biased region" description="Basic residues" evidence="1">
    <location>
        <begin position="69"/>
        <end position="83"/>
    </location>
</feature>
<dbReference type="PANTHER" id="PTHR21561">
    <property type="entry name" value="INO80 COMPLEX SUBUNIT B"/>
    <property type="match status" value="1"/>
</dbReference>
<evidence type="ECO:0000313" key="3">
    <source>
        <dbReference type="Proteomes" id="UP000186303"/>
    </source>
</evidence>
<evidence type="ECO:0000256" key="1">
    <source>
        <dbReference type="SAM" id="MobiDB-lite"/>
    </source>
</evidence>
<reference evidence="3" key="1">
    <citation type="journal article" date="2017" name="Nucleic Acids Res.">
        <title>Proteogenomics produces comprehensive and highly accurate protein-coding gene annotation in a complete genome assembly of Malassezia sympodialis.</title>
        <authorList>
            <person name="Zhu Y."/>
            <person name="Engstroem P.G."/>
            <person name="Tellgren-Roth C."/>
            <person name="Baudo C.D."/>
            <person name="Kennell J.C."/>
            <person name="Sun S."/>
            <person name="Billmyre R.B."/>
            <person name="Schroeder M.S."/>
            <person name="Andersson A."/>
            <person name="Holm T."/>
            <person name="Sigurgeirsson B."/>
            <person name="Wu G."/>
            <person name="Sankaranarayanan S.R."/>
            <person name="Siddharthan R."/>
            <person name="Sanyal K."/>
            <person name="Lundeberg J."/>
            <person name="Nystedt B."/>
            <person name="Boekhout T."/>
            <person name="Dawson T.L. Jr."/>
            <person name="Heitman J."/>
            <person name="Scheynius A."/>
            <person name="Lehtioe J."/>
        </authorList>
    </citation>
    <scope>NUCLEOTIDE SEQUENCE [LARGE SCALE GENOMIC DNA]</scope>
    <source>
        <strain evidence="3">ATCC 42132</strain>
    </source>
</reference>
<protein>
    <submittedName>
        <fullName evidence="2">Similar to S.cerevisiae protein IES2 (Protein that associates with the INO80 chromatin remodeling complex)</fullName>
    </submittedName>
</protein>
<dbReference type="PANTHER" id="PTHR21561:SF12">
    <property type="entry name" value="INO80 COMPLEX SUBUNIT B"/>
    <property type="match status" value="1"/>
</dbReference>
<organism evidence="2 3">
    <name type="scientific">Malassezia sympodialis (strain ATCC 42132)</name>
    <name type="common">Atopic eczema-associated yeast</name>
    <dbReference type="NCBI Taxonomy" id="1230383"/>
    <lineage>
        <taxon>Eukaryota</taxon>
        <taxon>Fungi</taxon>
        <taxon>Dikarya</taxon>
        <taxon>Basidiomycota</taxon>
        <taxon>Ustilaginomycotina</taxon>
        <taxon>Malasseziomycetes</taxon>
        <taxon>Malasseziales</taxon>
        <taxon>Malasseziaceae</taxon>
        <taxon>Malassezia</taxon>
    </lineage>
</organism>
<dbReference type="InterPro" id="IPR006880">
    <property type="entry name" value="INO80B_C"/>
</dbReference>
<feature type="compositionally biased region" description="Basic residues" evidence="1">
    <location>
        <begin position="90"/>
        <end position="102"/>
    </location>
</feature>
<dbReference type="STRING" id="1230383.M5E5A2"/>
<name>M5E5A2_MALS4</name>
<feature type="compositionally biased region" description="Basic and acidic residues" evidence="1">
    <location>
        <begin position="233"/>
        <end position="243"/>
    </location>
</feature>
<feature type="compositionally biased region" description="Acidic residues" evidence="1">
    <location>
        <begin position="27"/>
        <end position="63"/>
    </location>
</feature>
<dbReference type="KEGG" id="msym:MSY001_0217"/>
<sequence>MSVGEAERLDTPEADETSGELTPVDYEAGEPESEEPEDDDTYMSEEDDDEVDELVDEVDESEVPETNRRSRRAPLRITLKRKSVKETPPRRKSARAPKRSARARQMDDGASRAGEDVEEDDEGEDDELEGDDSDEASNAASEAPMTARQLARANRARGLSTEELVELPMESSKKKKLSETELALRRSETARRRRNQSERKLEDDKIETINRLLKKQAGKVRGKGDNEGAEDADAPRKPRDMKANHPQPMFRYVNRADQSLLAVPLGPPFVPAANTANVTEEEGLYDATLRRAFGMSRELWAPRVASR</sequence>
<feature type="compositionally biased region" description="Basic residues" evidence="1">
    <location>
        <begin position="212"/>
        <end position="221"/>
    </location>
</feature>
<dbReference type="SMART" id="SM01406">
    <property type="entry name" value="PAPA-1"/>
    <property type="match status" value="1"/>
</dbReference>
<dbReference type="InterPro" id="IPR029523">
    <property type="entry name" value="INO80B/Ies2"/>
</dbReference>
<dbReference type="HOGENOM" id="CLU_906361_0_0_1"/>